<evidence type="ECO:0000256" key="1">
    <source>
        <dbReference type="SAM" id="SignalP"/>
    </source>
</evidence>
<keyword evidence="1" id="KW-0732">Signal</keyword>
<evidence type="ECO:0000313" key="2">
    <source>
        <dbReference type="EMBL" id="VYU77953.1"/>
    </source>
</evidence>
<protein>
    <submittedName>
        <fullName evidence="2">Uncharacterized protein</fullName>
    </submittedName>
</protein>
<reference evidence="2" key="1">
    <citation type="submission" date="2019-11" db="EMBL/GenBank/DDBJ databases">
        <authorList>
            <person name="Feng L."/>
        </authorList>
    </citation>
    <scope>NUCLEOTIDE SEQUENCE</scope>
    <source>
        <strain evidence="2">EMassiliensisLFYP7</strain>
    </source>
</reference>
<dbReference type="EMBL" id="CACRTZ010000037">
    <property type="protein sequence ID" value="VYU77953.1"/>
    <property type="molecule type" value="Genomic_DNA"/>
</dbReference>
<gene>
    <name evidence="2" type="ORF">EMLFYP7_04166</name>
</gene>
<dbReference type="AlphaFoldDB" id="A0A6N3HPX3"/>
<name>A0A6N3HPX3_9ENTR</name>
<feature type="signal peptide" evidence="1">
    <location>
        <begin position="1"/>
        <end position="24"/>
    </location>
</feature>
<proteinExistence type="predicted"/>
<accession>A0A6N3HPX3</accession>
<feature type="chain" id="PRO_5026769964" evidence="1">
    <location>
        <begin position="25"/>
        <end position="170"/>
    </location>
</feature>
<sequence length="170" mass="19706">MFQKRLFMTCLLLVSLLSVNTSFAASVNNADLWRFIEDINDATGQLTVSNVDRFPLALRRISHNEYVEFYRAEPVRLAEDLVLTDFDVRLSKTRKTSALLSFGLRGRCLPLGVIKQRYRGVIITQTPRGHSLEETTSYTWTDKAHHQISFLFTERNPDCLHEVVIDRWSR</sequence>
<organism evidence="2">
    <name type="scientific">Phytobacter massiliensis</name>
    <dbReference type="NCBI Taxonomy" id="1485952"/>
    <lineage>
        <taxon>Bacteria</taxon>
        <taxon>Pseudomonadati</taxon>
        <taxon>Pseudomonadota</taxon>
        <taxon>Gammaproteobacteria</taxon>
        <taxon>Enterobacterales</taxon>
        <taxon>Enterobacteriaceae</taxon>
        <taxon>Phytobacter</taxon>
    </lineage>
</organism>